<dbReference type="HOGENOM" id="CLU_038149_2_0_9"/>
<dbReference type="Gene3D" id="3.10.150.10">
    <property type="entry name" value="DNA Polymerase III, subunit A, domain 2"/>
    <property type="match status" value="1"/>
</dbReference>
<dbReference type="PANTHER" id="PTHR30478">
    <property type="entry name" value="DNA POLYMERASE III SUBUNIT BETA"/>
    <property type="match status" value="1"/>
</dbReference>
<feature type="domain" description="DNA polymerase III beta sliding clamp C-terminal" evidence="13">
    <location>
        <begin position="256"/>
        <end position="367"/>
    </location>
</feature>
<protein>
    <recommendedName>
        <fullName evidence="3 10">Beta sliding clamp</fullName>
    </recommendedName>
</protein>
<dbReference type="GO" id="GO:0003677">
    <property type="term" value="F:DNA binding"/>
    <property type="evidence" value="ECO:0007669"/>
    <property type="project" value="UniProtKB-UniRule"/>
</dbReference>
<organism evidence="14 15">
    <name type="scientific">Granulicatella adiacens ATCC 49175</name>
    <dbReference type="NCBI Taxonomy" id="638301"/>
    <lineage>
        <taxon>Bacteria</taxon>
        <taxon>Bacillati</taxon>
        <taxon>Bacillota</taxon>
        <taxon>Bacilli</taxon>
        <taxon>Lactobacillales</taxon>
        <taxon>Carnobacteriaceae</taxon>
        <taxon>Granulicatella</taxon>
    </lineage>
</organism>
<dbReference type="InterPro" id="IPR022634">
    <property type="entry name" value="DNA_polIII_beta_N"/>
</dbReference>
<evidence type="ECO:0000256" key="2">
    <source>
        <dbReference type="ARBA" id="ARBA00010752"/>
    </source>
</evidence>
<evidence type="ECO:0000256" key="9">
    <source>
        <dbReference type="ARBA" id="ARBA00023125"/>
    </source>
</evidence>
<keyword evidence="6 10" id="KW-0548">Nucleotidyltransferase</keyword>
<sequence length="385" mass="42167">MKFSVNRQGFLKNLVDVQRAIPSKTTIPILTGIKLVASEEGLTLTGSDSEVSIEVFLPIEDEELQLTVQEPGSIVLPARFFGEIVKKLPLNLFSIETNDQLQATITAGSASFTLNGLSAVDYPQLPEIEKNHVITIPVPLFRQVIVQTAVAVSTAESRPILTGIHMVIKDNKLKAVATDSHRLSQRIIPLQMPAGSDALTFEMTLPGKTLLELSRIIDGLETIDFAITDNQILFQTETLSFYSRLLEGMYPDTDRLINDGANTSITVVASELVAAVERASLMSHTDKNNIATLTLSPERILLTGKSPEVGTVEEEIAVENFEGAPLEISFNPDYLKEALKLFGSSEAVINFLEANRPFTLKLKEDHSGIPHSFIQLVTPVRTFNG</sequence>
<comment type="similarity">
    <text evidence="2 10">Belongs to the beta sliding clamp family.</text>
</comment>
<dbReference type="Proteomes" id="UP000005926">
    <property type="component" value="Unassembled WGS sequence"/>
</dbReference>
<dbReference type="PIRSF" id="PIRSF000804">
    <property type="entry name" value="DNA_pol_III_b"/>
    <property type="match status" value="1"/>
</dbReference>
<evidence type="ECO:0000256" key="7">
    <source>
        <dbReference type="ARBA" id="ARBA00022705"/>
    </source>
</evidence>
<dbReference type="Pfam" id="PF02767">
    <property type="entry name" value="DNA_pol3_beta_2"/>
    <property type="match status" value="1"/>
</dbReference>
<evidence type="ECO:0000259" key="11">
    <source>
        <dbReference type="Pfam" id="PF00712"/>
    </source>
</evidence>
<dbReference type="Pfam" id="PF00712">
    <property type="entry name" value="DNA_pol3_beta"/>
    <property type="match status" value="1"/>
</dbReference>
<dbReference type="EMBL" id="ACKZ01000022">
    <property type="protein sequence ID" value="EEW36693.1"/>
    <property type="molecule type" value="Genomic_DNA"/>
</dbReference>
<keyword evidence="9" id="KW-0238">DNA-binding</keyword>
<dbReference type="GO" id="GO:0003887">
    <property type="term" value="F:DNA-directed DNA polymerase activity"/>
    <property type="evidence" value="ECO:0007669"/>
    <property type="project" value="UniProtKB-UniRule"/>
</dbReference>
<keyword evidence="4 10" id="KW-0963">Cytoplasm</keyword>
<evidence type="ECO:0000313" key="14">
    <source>
        <dbReference type="EMBL" id="EEW36693.1"/>
    </source>
</evidence>
<name>C8NI23_9LACT</name>
<evidence type="ECO:0000256" key="5">
    <source>
        <dbReference type="ARBA" id="ARBA00022679"/>
    </source>
</evidence>
<dbReference type="SMART" id="SM00480">
    <property type="entry name" value="POL3Bc"/>
    <property type="match status" value="1"/>
</dbReference>
<proteinExistence type="inferred from homology"/>
<evidence type="ECO:0000256" key="4">
    <source>
        <dbReference type="ARBA" id="ARBA00022490"/>
    </source>
</evidence>
<dbReference type="CDD" id="cd00140">
    <property type="entry name" value="beta_clamp"/>
    <property type="match status" value="1"/>
</dbReference>
<dbReference type="GeneID" id="78412309"/>
<evidence type="ECO:0000259" key="12">
    <source>
        <dbReference type="Pfam" id="PF02767"/>
    </source>
</evidence>
<dbReference type="AlphaFoldDB" id="C8NI23"/>
<evidence type="ECO:0000259" key="13">
    <source>
        <dbReference type="Pfam" id="PF02768"/>
    </source>
</evidence>
<dbReference type="eggNOG" id="COG0592">
    <property type="taxonomic scope" value="Bacteria"/>
</dbReference>
<accession>C8NI23</accession>
<evidence type="ECO:0000256" key="1">
    <source>
        <dbReference type="ARBA" id="ARBA00004496"/>
    </source>
</evidence>
<dbReference type="InterPro" id="IPR022635">
    <property type="entry name" value="DNA_polIII_beta_C"/>
</dbReference>
<feature type="domain" description="DNA polymerase III beta sliding clamp N-terminal" evidence="11">
    <location>
        <begin position="1"/>
        <end position="126"/>
    </location>
</feature>
<gene>
    <name evidence="14" type="primary">dnaN</name>
    <name evidence="14" type="ORF">HMPREF0444_1568</name>
</gene>
<dbReference type="InterPro" id="IPR001001">
    <property type="entry name" value="DNA_polIII_beta"/>
</dbReference>
<comment type="function">
    <text evidence="10">Confers DNA tethering and processivity to DNA polymerases and other proteins. Acts as a clamp, forming a ring around DNA (a reaction catalyzed by the clamp-loading complex) which diffuses in an ATP-independent manner freely and bidirectionally along dsDNA. Initially characterized for its ability to contact the catalytic subunit of DNA polymerase III (Pol III), a complex, multichain enzyme responsible for most of the replicative synthesis in bacteria; Pol III exhibits 3'-5' exonuclease proofreading activity. The beta chain is required for initiation of replication as well as for processivity of DNA replication.</text>
</comment>
<evidence type="ECO:0000256" key="8">
    <source>
        <dbReference type="ARBA" id="ARBA00022932"/>
    </source>
</evidence>
<dbReference type="PANTHER" id="PTHR30478:SF0">
    <property type="entry name" value="BETA SLIDING CLAMP"/>
    <property type="match status" value="1"/>
</dbReference>
<dbReference type="GO" id="GO:0006271">
    <property type="term" value="P:DNA strand elongation involved in DNA replication"/>
    <property type="evidence" value="ECO:0007669"/>
    <property type="project" value="TreeGrafter"/>
</dbReference>
<evidence type="ECO:0000256" key="10">
    <source>
        <dbReference type="PIRNR" id="PIRNR000804"/>
    </source>
</evidence>
<dbReference type="GO" id="GO:0009360">
    <property type="term" value="C:DNA polymerase III complex"/>
    <property type="evidence" value="ECO:0007669"/>
    <property type="project" value="InterPro"/>
</dbReference>
<keyword evidence="5 10" id="KW-0808">Transferase</keyword>
<evidence type="ECO:0000256" key="6">
    <source>
        <dbReference type="ARBA" id="ARBA00022695"/>
    </source>
</evidence>
<comment type="subunit">
    <text evidence="10">Forms a ring-shaped head-to-tail homodimer around DNA.</text>
</comment>
<dbReference type="GO" id="GO:0008408">
    <property type="term" value="F:3'-5' exonuclease activity"/>
    <property type="evidence" value="ECO:0007669"/>
    <property type="project" value="InterPro"/>
</dbReference>
<keyword evidence="15" id="KW-1185">Reference proteome</keyword>
<evidence type="ECO:0000313" key="15">
    <source>
        <dbReference type="Proteomes" id="UP000005926"/>
    </source>
</evidence>
<keyword evidence="8 10" id="KW-0239">DNA-directed DNA polymerase</keyword>
<dbReference type="STRING" id="638301.HMPREF0444_1568"/>
<dbReference type="Pfam" id="PF02768">
    <property type="entry name" value="DNA_pol3_beta_3"/>
    <property type="match status" value="1"/>
</dbReference>
<comment type="subcellular location">
    <subcellularLocation>
        <location evidence="1 10">Cytoplasm</location>
    </subcellularLocation>
</comment>
<dbReference type="NCBIfam" id="TIGR00663">
    <property type="entry name" value="dnan"/>
    <property type="match status" value="1"/>
</dbReference>
<dbReference type="GO" id="GO:0005737">
    <property type="term" value="C:cytoplasm"/>
    <property type="evidence" value="ECO:0007669"/>
    <property type="project" value="UniProtKB-SubCell"/>
</dbReference>
<feature type="domain" description="DNA polymerase III beta sliding clamp central" evidence="12">
    <location>
        <begin position="136"/>
        <end position="252"/>
    </location>
</feature>
<keyword evidence="7 10" id="KW-0235">DNA replication</keyword>
<dbReference type="InterPro" id="IPR046938">
    <property type="entry name" value="DNA_clamp_sf"/>
</dbReference>
<dbReference type="InterPro" id="IPR022637">
    <property type="entry name" value="DNA_polIII_beta_cen"/>
</dbReference>
<reference evidence="14 15" key="1">
    <citation type="submission" date="2009-08" db="EMBL/GenBank/DDBJ databases">
        <authorList>
            <person name="Muzny D."/>
            <person name="Qin X."/>
            <person name="Deng J."/>
            <person name="Jiang H."/>
            <person name="Liu Y."/>
            <person name="Qu J."/>
            <person name="Song X.-Z."/>
            <person name="Zhang L."/>
            <person name="Thornton R."/>
            <person name="Coyle M."/>
            <person name="Francisco L."/>
            <person name="Jackson L."/>
            <person name="Javaid M."/>
            <person name="Korchina V."/>
            <person name="Kovar C."/>
            <person name="Mata R."/>
            <person name="Mathew T."/>
            <person name="Ngo R."/>
            <person name="Nguyen L."/>
            <person name="Nguyen N."/>
            <person name="Okwuonu G."/>
            <person name="Ongeri F."/>
            <person name="Pham C."/>
            <person name="Simmons D."/>
            <person name="Wilczek-Boney K."/>
            <person name="Hale W."/>
            <person name="Jakkamsetti A."/>
            <person name="Pham P."/>
            <person name="Ruth R."/>
            <person name="San Lucas F."/>
            <person name="Warren J."/>
            <person name="Zhang J."/>
            <person name="Zhao Z."/>
            <person name="Zhou C."/>
            <person name="Zhu D."/>
            <person name="Lee S."/>
            <person name="Bess C."/>
            <person name="Blankenburg K."/>
            <person name="Forbes L."/>
            <person name="Fu Q."/>
            <person name="Gubbala S."/>
            <person name="Hirani K."/>
            <person name="Jayaseelan J.C."/>
            <person name="Lara F."/>
            <person name="Munidasa M."/>
            <person name="Palculict T."/>
            <person name="Patil S."/>
            <person name="Pu L.-L."/>
            <person name="Saada N."/>
            <person name="Tang L."/>
            <person name="Weissenberger G."/>
            <person name="Zhu Y."/>
            <person name="Hemphill L."/>
            <person name="Shang Y."/>
            <person name="Youmans B."/>
            <person name="Ayvaz T."/>
            <person name="Ross M."/>
            <person name="Santibanez J."/>
            <person name="Aqrawi P."/>
            <person name="Gross S."/>
            <person name="Joshi V."/>
            <person name="Fowler G."/>
            <person name="Nazareth L."/>
            <person name="Reid J."/>
            <person name="Worley K."/>
            <person name="Petrosino J."/>
            <person name="Highlander S."/>
            <person name="Gibbs R."/>
        </authorList>
    </citation>
    <scope>NUCLEOTIDE SEQUENCE [LARGE SCALE GENOMIC DNA]</scope>
    <source>
        <strain evidence="14 15">ATCC 49175</strain>
    </source>
</reference>
<dbReference type="RefSeq" id="WP_005608202.1">
    <property type="nucleotide sequence ID" value="NZ_CP102283.1"/>
</dbReference>
<evidence type="ECO:0000256" key="3">
    <source>
        <dbReference type="ARBA" id="ARBA00021035"/>
    </source>
</evidence>
<dbReference type="SUPFAM" id="SSF55979">
    <property type="entry name" value="DNA clamp"/>
    <property type="match status" value="3"/>
</dbReference>
<dbReference type="Gene3D" id="3.70.10.10">
    <property type="match status" value="1"/>
</dbReference>
<comment type="caution">
    <text evidence="14">The sequence shown here is derived from an EMBL/GenBank/DDBJ whole genome shotgun (WGS) entry which is preliminary data.</text>
</comment>